<dbReference type="InterPro" id="IPR000182">
    <property type="entry name" value="GNAT_dom"/>
</dbReference>
<dbReference type="RefSeq" id="WP_169611303.1">
    <property type="nucleotide sequence ID" value="NZ_CP051683.1"/>
</dbReference>
<dbReference type="InterPro" id="IPR052523">
    <property type="entry name" value="Trichothecene_AcTrans"/>
</dbReference>
<keyword evidence="3" id="KW-1185">Reference proteome</keyword>
<geneLocation type="plasmid" evidence="2 3">
    <name>unnamed1</name>
</geneLocation>
<dbReference type="PANTHER" id="PTHR42791:SF1">
    <property type="entry name" value="N-ACETYLTRANSFERASE DOMAIN-CONTAINING PROTEIN"/>
    <property type="match status" value="1"/>
</dbReference>
<dbReference type="AlphaFoldDB" id="A0A7L5E852"/>
<keyword evidence="2" id="KW-0808">Transferase</keyword>
<proteinExistence type="predicted"/>
<protein>
    <submittedName>
        <fullName evidence="2">GNAT family N-acetyltransferase</fullName>
    </submittedName>
</protein>
<dbReference type="KEGG" id="mrob:HH214_21670"/>
<accession>A0A7L5E852</accession>
<dbReference type="PANTHER" id="PTHR42791">
    <property type="entry name" value="GNAT FAMILY ACETYLTRANSFERASE"/>
    <property type="match status" value="1"/>
</dbReference>
<sequence length="195" mass="22697">MIKAGKADKPLIIDILSNSFEDNQSVNYIVKQDSKRKERIRALMDYSFEICYMFGAVYLTNDRKGCALVLYPDKKKFSLLSTWLDIKLVLNAIGLSRAGKAMSRESAIKKNYPKEHIYYLWFLGVVPSDQDKGIGTQLLKEVIKDSQDQQRPVYLETSTLKNIPWYEKIGFKIYSELDFGYKLFMLKRDREIPIL</sequence>
<reference evidence="2 3" key="1">
    <citation type="submission" date="2020-04" db="EMBL/GenBank/DDBJ databases">
        <title>Genome sequencing of novel species.</title>
        <authorList>
            <person name="Heo J."/>
            <person name="Kim S.-J."/>
            <person name="Kim J.-S."/>
            <person name="Hong S.-B."/>
            <person name="Kwon S.-W."/>
        </authorList>
    </citation>
    <scope>NUCLEOTIDE SEQUENCE [LARGE SCALE GENOMIC DNA]</scope>
    <source>
        <strain evidence="2 3">F39-2</strain>
        <plasmid evidence="2 3">unnamed1</plasmid>
    </source>
</reference>
<dbReference type="Pfam" id="PF13508">
    <property type="entry name" value="Acetyltransf_7"/>
    <property type="match status" value="1"/>
</dbReference>
<gene>
    <name evidence="2" type="ORF">HH214_21670</name>
</gene>
<organism evidence="2 3">
    <name type="scientific">Mucilaginibacter robiniae</name>
    <dbReference type="NCBI Taxonomy" id="2728022"/>
    <lineage>
        <taxon>Bacteria</taxon>
        <taxon>Pseudomonadati</taxon>
        <taxon>Bacteroidota</taxon>
        <taxon>Sphingobacteriia</taxon>
        <taxon>Sphingobacteriales</taxon>
        <taxon>Sphingobacteriaceae</taxon>
        <taxon>Mucilaginibacter</taxon>
    </lineage>
</organism>
<dbReference type="EMBL" id="CP051683">
    <property type="protein sequence ID" value="QJD98567.1"/>
    <property type="molecule type" value="Genomic_DNA"/>
</dbReference>
<dbReference type="Gene3D" id="3.40.630.30">
    <property type="match status" value="1"/>
</dbReference>
<name>A0A7L5E852_9SPHI</name>
<evidence type="ECO:0000259" key="1">
    <source>
        <dbReference type="PROSITE" id="PS51186"/>
    </source>
</evidence>
<dbReference type="GO" id="GO:0016747">
    <property type="term" value="F:acyltransferase activity, transferring groups other than amino-acyl groups"/>
    <property type="evidence" value="ECO:0007669"/>
    <property type="project" value="InterPro"/>
</dbReference>
<keyword evidence="2" id="KW-0614">Plasmid</keyword>
<dbReference type="Proteomes" id="UP000503278">
    <property type="component" value="Plasmid unnamed1"/>
</dbReference>
<evidence type="ECO:0000313" key="3">
    <source>
        <dbReference type="Proteomes" id="UP000503278"/>
    </source>
</evidence>
<dbReference type="SUPFAM" id="SSF55729">
    <property type="entry name" value="Acyl-CoA N-acyltransferases (Nat)"/>
    <property type="match status" value="1"/>
</dbReference>
<feature type="domain" description="N-acetyltransferase" evidence="1">
    <location>
        <begin position="1"/>
        <end position="190"/>
    </location>
</feature>
<evidence type="ECO:0000313" key="2">
    <source>
        <dbReference type="EMBL" id="QJD98567.1"/>
    </source>
</evidence>
<dbReference type="CDD" id="cd04301">
    <property type="entry name" value="NAT_SF"/>
    <property type="match status" value="1"/>
</dbReference>
<dbReference type="InterPro" id="IPR016181">
    <property type="entry name" value="Acyl_CoA_acyltransferase"/>
</dbReference>
<dbReference type="PROSITE" id="PS51186">
    <property type="entry name" value="GNAT"/>
    <property type="match status" value="1"/>
</dbReference>